<organism evidence="2 3">
    <name type="scientific">Pseudomonas eucalypticola</name>
    <dbReference type="NCBI Taxonomy" id="2599595"/>
    <lineage>
        <taxon>Bacteria</taxon>
        <taxon>Pseudomonadati</taxon>
        <taxon>Pseudomonadota</taxon>
        <taxon>Gammaproteobacteria</taxon>
        <taxon>Pseudomonadales</taxon>
        <taxon>Pseudomonadaceae</taxon>
        <taxon>Pseudomonas</taxon>
    </lineage>
</organism>
<dbReference type="InterPro" id="IPR025979">
    <property type="entry name" value="ChrR-like_cupin_dom"/>
</dbReference>
<dbReference type="Proteomes" id="UP000509568">
    <property type="component" value="Chromosome"/>
</dbReference>
<dbReference type="KEGG" id="pez:HWQ56_10380"/>
<dbReference type="AlphaFoldDB" id="A0A7D5HH37"/>
<evidence type="ECO:0000313" key="3">
    <source>
        <dbReference type="Proteomes" id="UP000509568"/>
    </source>
</evidence>
<reference evidence="2 3" key="1">
    <citation type="submission" date="2020-06" db="EMBL/GenBank/DDBJ databases">
        <title>Pseudomonas eucalypticola sp. nov., an endophyte of Eucalyptus dunnii leaves with biocontrol ability of eucalyptus leaf blight.</title>
        <authorList>
            <person name="Liu Y."/>
            <person name="Song Z."/>
            <person name="Zeng H."/>
            <person name="Lu M."/>
            <person name="Wang X."/>
            <person name="Lian X."/>
            <person name="Zhang Q."/>
        </authorList>
    </citation>
    <scope>NUCLEOTIDE SEQUENCE [LARGE SCALE GENOMIC DNA]</scope>
    <source>
        <strain evidence="2 3">NP-1</strain>
    </source>
</reference>
<dbReference type="InterPro" id="IPR014710">
    <property type="entry name" value="RmlC-like_jellyroll"/>
</dbReference>
<dbReference type="SUPFAM" id="SSF51182">
    <property type="entry name" value="RmlC-like cupins"/>
    <property type="match status" value="1"/>
</dbReference>
<dbReference type="Pfam" id="PF12973">
    <property type="entry name" value="Cupin_7"/>
    <property type="match status" value="1"/>
</dbReference>
<keyword evidence="3" id="KW-1185">Reference proteome</keyword>
<accession>A0A7D5HH37</accession>
<dbReference type="Gene3D" id="2.60.120.10">
    <property type="entry name" value="Jelly Rolls"/>
    <property type="match status" value="1"/>
</dbReference>
<name>A0A7D5HH37_9PSED</name>
<dbReference type="InterPro" id="IPR011051">
    <property type="entry name" value="RmlC_Cupin_sf"/>
</dbReference>
<sequence>MNQLHARPVAQVESHGIPEALHIDSESRPFARDFGAPGVDLQLLQADIEGGTFAVRIRFAPGVQLPPHHHSGIVFAYTLAGEWRYLEYPDSPRSVKGSYLYEPPGSIHTLKVSDDNTELTDVIFVITGAMLILDDEHRVIQVLDAASHVNDWAQALREQGDDVPTIIGGSRVGYITPQIPRSR</sequence>
<protein>
    <submittedName>
        <fullName evidence="2">2,4'-dihydroxyacetophenone dioxygenase family protein</fullName>
    </submittedName>
</protein>
<proteinExistence type="predicted"/>
<dbReference type="GO" id="GO:0051213">
    <property type="term" value="F:dioxygenase activity"/>
    <property type="evidence" value="ECO:0007669"/>
    <property type="project" value="UniProtKB-KW"/>
</dbReference>
<feature type="domain" description="ChrR-like cupin" evidence="1">
    <location>
        <begin position="35"/>
        <end position="128"/>
    </location>
</feature>
<dbReference type="EMBL" id="CP056030">
    <property type="protein sequence ID" value="QKZ07650.1"/>
    <property type="molecule type" value="Genomic_DNA"/>
</dbReference>
<evidence type="ECO:0000313" key="2">
    <source>
        <dbReference type="EMBL" id="QKZ07650.1"/>
    </source>
</evidence>
<dbReference type="CDD" id="cd20302">
    <property type="entry name" value="cupin_DAD"/>
    <property type="match status" value="1"/>
</dbReference>
<keyword evidence="2" id="KW-0223">Dioxygenase</keyword>
<evidence type="ECO:0000259" key="1">
    <source>
        <dbReference type="Pfam" id="PF12973"/>
    </source>
</evidence>
<keyword evidence="2" id="KW-0560">Oxidoreductase</keyword>
<gene>
    <name evidence="2" type="ORF">HWQ56_10380</name>
</gene>